<dbReference type="KEGG" id="aad:TC41_1876"/>
<evidence type="ECO:0000313" key="2">
    <source>
        <dbReference type="Proteomes" id="UP000000292"/>
    </source>
</evidence>
<dbReference type="Proteomes" id="UP000000292">
    <property type="component" value="Chromosome"/>
</dbReference>
<gene>
    <name evidence="1" type="ordered locus">TC41_1876</name>
</gene>
<dbReference type="HOGENOM" id="CLU_2949959_0_0_9"/>
<accession>F8IDD9</accession>
<organism evidence="1 2">
    <name type="scientific">Alicyclobacillus acidocaldarius (strain Tc-4-1)</name>
    <name type="common">Bacillus acidocaldarius</name>
    <dbReference type="NCBI Taxonomy" id="1048834"/>
    <lineage>
        <taxon>Bacteria</taxon>
        <taxon>Bacillati</taxon>
        <taxon>Bacillota</taxon>
        <taxon>Bacilli</taxon>
        <taxon>Bacillales</taxon>
        <taxon>Alicyclobacillaceae</taxon>
        <taxon>Alicyclobacillus</taxon>
    </lineage>
</organism>
<dbReference type="EMBL" id="CP002902">
    <property type="protein sequence ID" value="AEJ43792.1"/>
    <property type="molecule type" value="Genomic_DNA"/>
</dbReference>
<dbReference type="PATRIC" id="fig|1048834.4.peg.1772"/>
<evidence type="ECO:0000313" key="1">
    <source>
        <dbReference type="EMBL" id="AEJ43792.1"/>
    </source>
</evidence>
<reference evidence="1 2" key="1">
    <citation type="journal article" date="2011" name="J. Bacteriol.">
        <title>Complete Genome Sequence of Alicyclobacillus acidocaldarius Strain Tc-4-1.</title>
        <authorList>
            <person name="Chen Y."/>
            <person name="He Y."/>
            <person name="Zhang B."/>
            <person name="Yang J."/>
            <person name="Li W."/>
            <person name="Dong Z."/>
            <person name="Hu S."/>
        </authorList>
    </citation>
    <scope>NUCLEOTIDE SEQUENCE [LARGE SCALE GENOMIC DNA]</scope>
    <source>
        <strain evidence="1 2">Tc-4-1</strain>
    </source>
</reference>
<reference evidence="2" key="2">
    <citation type="submission" date="2011-06" db="EMBL/GenBank/DDBJ databases">
        <title>The complete genome sequence of Alicyclobacillus acidocaldarius sp. Tc-4-1.</title>
        <authorList>
            <person name="Chen Y."/>
            <person name="He Y."/>
            <person name="Dong Z."/>
            <person name="Hu S."/>
        </authorList>
    </citation>
    <scope>NUCLEOTIDE SEQUENCE [LARGE SCALE GENOMIC DNA]</scope>
    <source>
        <strain evidence="2">Tc-4-1</strain>
    </source>
</reference>
<sequence length="59" mass="6798">MRLGEAAYELTRIRHVPDAKTGELVVVTSNLMDEYELEIQKAAQAVQKRWGDQKRAARR</sequence>
<proteinExistence type="predicted"/>
<protein>
    <submittedName>
        <fullName evidence="1">Phage/plasmid primase, P4 family</fullName>
    </submittedName>
</protein>
<dbReference type="AlphaFoldDB" id="F8IDD9"/>
<name>F8IDD9_ALIAT</name>